<gene>
    <name evidence="4" type="ORF">RNC47_01025</name>
</gene>
<proteinExistence type="predicted"/>
<dbReference type="EMBL" id="JAVREM010000001">
    <property type="protein sequence ID" value="MDT0316914.1"/>
    <property type="molecule type" value="Genomic_DNA"/>
</dbReference>
<feature type="domain" description="Carrier" evidence="3">
    <location>
        <begin position="1"/>
        <end position="73"/>
    </location>
</feature>
<evidence type="ECO:0000256" key="2">
    <source>
        <dbReference type="ARBA" id="ARBA00022553"/>
    </source>
</evidence>
<evidence type="ECO:0000313" key="4">
    <source>
        <dbReference type="EMBL" id="MDT0316914.1"/>
    </source>
</evidence>
<evidence type="ECO:0000256" key="1">
    <source>
        <dbReference type="ARBA" id="ARBA00022450"/>
    </source>
</evidence>
<dbReference type="InterPro" id="IPR020806">
    <property type="entry name" value="PKS_PP-bd"/>
</dbReference>
<evidence type="ECO:0000313" key="5">
    <source>
        <dbReference type="Proteomes" id="UP001183420"/>
    </source>
</evidence>
<keyword evidence="2" id="KW-0597">Phosphoprotein</keyword>
<dbReference type="InterPro" id="IPR009081">
    <property type="entry name" value="PP-bd_ACP"/>
</dbReference>
<sequence>MYEWLRDTMVGRLQLPAAGVRPEATPEEAGLDSLAVTELVLIARQELGLELDEDELYGLRTVAEVAEFLRRRTEPVAP</sequence>
<dbReference type="SUPFAM" id="SSF47336">
    <property type="entry name" value="ACP-like"/>
    <property type="match status" value="1"/>
</dbReference>
<comment type="caution">
    <text evidence="4">The sequence shown here is derived from an EMBL/GenBank/DDBJ whole genome shotgun (WGS) entry which is preliminary data.</text>
</comment>
<dbReference type="InterPro" id="IPR036736">
    <property type="entry name" value="ACP-like_sf"/>
</dbReference>
<reference evidence="5" key="1">
    <citation type="submission" date="2023-07" db="EMBL/GenBank/DDBJ databases">
        <title>30 novel species of actinomycetes from the DSMZ collection.</title>
        <authorList>
            <person name="Nouioui I."/>
        </authorList>
    </citation>
    <scope>NUCLEOTIDE SEQUENCE [LARGE SCALE GENOMIC DNA]</scope>
    <source>
        <strain evidence="5">DSM 44918</strain>
    </source>
</reference>
<dbReference type="PROSITE" id="PS50075">
    <property type="entry name" value="CARRIER"/>
    <property type="match status" value="1"/>
</dbReference>
<dbReference type="Gene3D" id="1.10.1200.10">
    <property type="entry name" value="ACP-like"/>
    <property type="match status" value="1"/>
</dbReference>
<protein>
    <submittedName>
        <fullName evidence="4">Acyl carrier protein</fullName>
    </submittedName>
</protein>
<keyword evidence="1" id="KW-0596">Phosphopantetheine</keyword>
<keyword evidence="5" id="KW-1185">Reference proteome</keyword>
<dbReference type="SMART" id="SM00823">
    <property type="entry name" value="PKS_PP"/>
    <property type="match status" value="1"/>
</dbReference>
<name>A0ABU2LH46_9ACTN</name>
<dbReference type="RefSeq" id="WP_311594643.1">
    <property type="nucleotide sequence ID" value="NZ_JAVREM010000001.1"/>
</dbReference>
<dbReference type="Proteomes" id="UP001183420">
    <property type="component" value="Unassembled WGS sequence"/>
</dbReference>
<accession>A0ABU2LH46</accession>
<dbReference type="Pfam" id="PF00550">
    <property type="entry name" value="PP-binding"/>
    <property type="match status" value="1"/>
</dbReference>
<organism evidence="4 5">
    <name type="scientific">Streptomyces millisiae</name>
    <dbReference type="NCBI Taxonomy" id="3075542"/>
    <lineage>
        <taxon>Bacteria</taxon>
        <taxon>Bacillati</taxon>
        <taxon>Actinomycetota</taxon>
        <taxon>Actinomycetes</taxon>
        <taxon>Kitasatosporales</taxon>
        <taxon>Streptomycetaceae</taxon>
        <taxon>Streptomyces</taxon>
    </lineage>
</organism>
<evidence type="ECO:0000259" key="3">
    <source>
        <dbReference type="PROSITE" id="PS50075"/>
    </source>
</evidence>